<dbReference type="EMBL" id="VBZC01000038">
    <property type="protein sequence ID" value="TLS42648.1"/>
    <property type="molecule type" value="Genomic_DNA"/>
</dbReference>
<keyword evidence="4" id="KW-1185">Reference proteome</keyword>
<feature type="transmembrane region" description="Helical" evidence="2">
    <location>
        <begin position="175"/>
        <end position="193"/>
    </location>
</feature>
<accession>A0A5R9FMB2</accession>
<evidence type="ECO:0000313" key="4">
    <source>
        <dbReference type="Proteomes" id="UP000305906"/>
    </source>
</evidence>
<feature type="region of interest" description="Disordered" evidence="1">
    <location>
        <begin position="199"/>
        <end position="219"/>
    </location>
</feature>
<evidence type="ECO:0008006" key="5">
    <source>
        <dbReference type="Google" id="ProtNLM"/>
    </source>
</evidence>
<feature type="transmembrane region" description="Helical" evidence="2">
    <location>
        <begin position="150"/>
        <end position="169"/>
    </location>
</feature>
<dbReference type="RefSeq" id="WP_138048253.1">
    <property type="nucleotide sequence ID" value="NZ_VBZC01000038.1"/>
</dbReference>
<evidence type="ECO:0000256" key="2">
    <source>
        <dbReference type="SAM" id="Phobius"/>
    </source>
</evidence>
<keyword evidence="2" id="KW-0812">Transmembrane</keyword>
<organism evidence="3 4">
    <name type="scientific">Streptomyces montanus</name>
    <dbReference type="NCBI Taxonomy" id="2580423"/>
    <lineage>
        <taxon>Bacteria</taxon>
        <taxon>Bacillati</taxon>
        <taxon>Actinomycetota</taxon>
        <taxon>Actinomycetes</taxon>
        <taxon>Kitasatosporales</taxon>
        <taxon>Streptomycetaceae</taxon>
        <taxon>Streptomyces</taxon>
    </lineage>
</organism>
<gene>
    <name evidence="3" type="ORF">FE633_29620</name>
</gene>
<protein>
    <recommendedName>
        <fullName evidence="5">DUF4386 family protein</fullName>
    </recommendedName>
</protein>
<name>A0A5R9FMB2_9ACTN</name>
<reference evidence="3 4" key="1">
    <citation type="submission" date="2019-05" db="EMBL/GenBank/DDBJ databases">
        <title>Streptomyces sp. NEAU-C151, a novel actinomycete isolated from soil.</title>
        <authorList>
            <person name="Han L."/>
            <person name="Jiang H."/>
        </authorList>
    </citation>
    <scope>NUCLEOTIDE SEQUENCE [LARGE SCALE GENOMIC DNA]</scope>
    <source>
        <strain evidence="3 4">NEAU-C151</strain>
    </source>
</reference>
<feature type="transmembrane region" description="Helical" evidence="2">
    <location>
        <begin position="66"/>
        <end position="84"/>
    </location>
</feature>
<feature type="transmembrane region" description="Helical" evidence="2">
    <location>
        <begin position="122"/>
        <end position="143"/>
    </location>
</feature>
<feature type="transmembrane region" description="Helical" evidence="2">
    <location>
        <begin position="39"/>
        <end position="59"/>
    </location>
</feature>
<keyword evidence="2" id="KW-0472">Membrane</keyword>
<proteinExistence type="predicted"/>
<sequence>MLTIRSIALVTAAPLVLAAAGIAHPHGLSRSTAADWAQLHIALLPVFPLLTVGLLVPLWHRPRLGLAGFATVAAWAGAFVYAAFYTGLDAVAGIAAGTAVEHVDETASLGPVKRPLYDAGEALGQAGAYALIGAIVATAVALFPKYGTRILPGTMVLLAAGWSFVDSHIFWPRGVWTMLGFAFGFALLAWGTGRSGPTGEAGMFPRRRAGVTSRSAAGD</sequence>
<keyword evidence="2" id="KW-1133">Transmembrane helix</keyword>
<comment type="caution">
    <text evidence="3">The sequence shown here is derived from an EMBL/GenBank/DDBJ whole genome shotgun (WGS) entry which is preliminary data.</text>
</comment>
<evidence type="ECO:0000256" key="1">
    <source>
        <dbReference type="SAM" id="MobiDB-lite"/>
    </source>
</evidence>
<dbReference type="AlphaFoldDB" id="A0A5R9FMB2"/>
<evidence type="ECO:0000313" key="3">
    <source>
        <dbReference type="EMBL" id="TLS42648.1"/>
    </source>
</evidence>
<dbReference type="Proteomes" id="UP000305906">
    <property type="component" value="Unassembled WGS sequence"/>
</dbReference>